<evidence type="ECO:0000259" key="1">
    <source>
        <dbReference type="Pfam" id="PF01656"/>
    </source>
</evidence>
<dbReference type="PANTHER" id="PTHR13696">
    <property type="entry name" value="P-LOOP CONTAINING NUCLEOSIDE TRIPHOSPHATE HYDROLASE"/>
    <property type="match status" value="1"/>
</dbReference>
<reference evidence="2 3" key="1">
    <citation type="submission" date="2016-10" db="EMBL/GenBank/DDBJ databases">
        <authorList>
            <person name="de Groot N.N."/>
        </authorList>
    </citation>
    <scope>NUCLEOTIDE SEQUENCE [LARGE SCALE GENOMIC DNA]</scope>
    <source>
        <strain evidence="2 3">CGMCC 1.11030</strain>
    </source>
</reference>
<organism evidence="2 3">
    <name type="scientific">Albimonas pacifica</name>
    <dbReference type="NCBI Taxonomy" id="1114924"/>
    <lineage>
        <taxon>Bacteria</taxon>
        <taxon>Pseudomonadati</taxon>
        <taxon>Pseudomonadota</taxon>
        <taxon>Alphaproteobacteria</taxon>
        <taxon>Rhodobacterales</taxon>
        <taxon>Paracoccaceae</taxon>
        <taxon>Albimonas</taxon>
    </lineage>
</organism>
<dbReference type="EMBL" id="FOQH01000005">
    <property type="protein sequence ID" value="SFI26297.1"/>
    <property type="molecule type" value="Genomic_DNA"/>
</dbReference>
<dbReference type="SUPFAM" id="SSF52540">
    <property type="entry name" value="P-loop containing nucleoside triphosphate hydrolases"/>
    <property type="match status" value="1"/>
</dbReference>
<protein>
    <submittedName>
        <fullName evidence="2">Chromosome partitioning protein</fullName>
    </submittedName>
</protein>
<dbReference type="InterPro" id="IPR002586">
    <property type="entry name" value="CobQ/CobB/MinD/ParA_Nub-bd_dom"/>
</dbReference>
<evidence type="ECO:0000313" key="3">
    <source>
        <dbReference type="Proteomes" id="UP000199377"/>
    </source>
</evidence>
<dbReference type="RefSeq" id="WP_092860132.1">
    <property type="nucleotide sequence ID" value="NZ_FOQH01000005.1"/>
</dbReference>
<feature type="domain" description="CobQ/CobB/MinD/ParA nucleotide binding" evidence="1">
    <location>
        <begin position="9"/>
        <end position="151"/>
    </location>
</feature>
<proteinExistence type="predicted"/>
<keyword evidence="3" id="KW-1185">Reference proteome</keyword>
<dbReference type="InterPro" id="IPR027417">
    <property type="entry name" value="P-loop_NTPase"/>
</dbReference>
<accession>A0A1I3GS81</accession>
<dbReference type="OrthoDB" id="69313at2"/>
<gene>
    <name evidence="2" type="ORF">SAMN05216258_105313</name>
</gene>
<dbReference type="Gene3D" id="3.40.50.300">
    <property type="entry name" value="P-loop containing nucleotide triphosphate hydrolases"/>
    <property type="match status" value="1"/>
</dbReference>
<dbReference type="Pfam" id="PF01656">
    <property type="entry name" value="CbiA"/>
    <property type="match status" value="1"/>
</dbReference>
<evidence type="ECO:0000313" key="2">
    <source>
        <dbReference type="EMBL" id="SFI26297.1"/>
    </source>
</evidence>
<dbReference type="CDD" id="cd02042">
    <property type="entry name" value="ParAB_family"/>
    <property type="match status" value="1"/>
</dbReference>
<name>A0A1I3GS81_9RHOB</name>
<dbReference type="PANTHER" id="PTHR13696:SF96">
    <property type="entry name" value="COBQ_COBB_MIND_PARA NUCLEOTIDE BINDING DOMAIN-CONTAINING PROTEIN"/>
    <property type="match status" value="1"/>
</dbReference>
<dbReference type="AlphaFoldDB" id="A0A1I3GS81"/>
<dbReference type="Proteomes" id="UP000199377">
    <property type="component" value="Unassembled WGS sequence"/>
</dbReference>
<dbReference type="PIRSF" id="PIRSF009320">
    <property type="entry name" value="Nuc_binding_HP_1000"/>
    <property type="match status" value="1"/>
</dbReference>
<dbReference type="InterPro" id="IPR050678">
    <property type="entry name" value="DNA_Partitioning_ATPase"/>
</dbReference>
<dbReference type="STRING" id="1114924.SAMN05216258_105313"/>
<sequence>MADTAGGTILVANLKGGCGKTVIATTLAAALAATGAKVALADADRQKSALRWTRRRPVEAPAVEALDWSKSKDVGERPKKLDWLVIDAPGALRGAKAEELIAQARLLIAPVSPSFYDLDATKRFLKEIEDLKRVRKGRVEVRLVGNRIRPRTKAAAGLDAEFEKLGHAPLARLSERAVYAELAEQGLSIFDRPAKALEPVRDQWAPILDALKD</sequence>